<proteinExistence type="predicted"/>
<comment type="caution">
    <text evidence="1">The sequence shown here is derived from an EMBL/GenBank/DDBJ whole genome shotgun (WGS) entry which is preliminary data.</text>
</comment>
<name>A0A9P9IL97_9HYPO</name>
<protein>
    <submittedName>
        <fullName evidence="1">Uncharacterized protein</fullName>
    </submittedName>
</protein>
<accession>A0A9P9IL97</accession>
<organism evidence="1 2">
    <name type="scientific">Dactylonectria estremocensis</name>
    <dbReference type="NCBI Taxonomy" id="1079267"/>
    <lineage>
        <taxon>Eukaryota</taxon>
        <taxon>Fungi</taxon>
        <taxon>Dikarya</taxon>
        <taxon>Ascomycota</taxon>
        <taxon>Pezizomycotina</taxon>
        <taxon>Sordariomycetes</taxon>
        <taxon>Hypocreomycetidae</taxon>
        <taxon>Hypocreales</taxon>
        <taxon>Nectriaceae</taxon>
        <taxon>Dactylonectria</taxon>
    </lineage>
</organism>
<evidence type="ECO:0000313" key="1">
    <source>
        <dbReference type="EMBL" id="KAH7126498.1"/>
    </source>
</evidence>
<evidence type="ECO:0000313" key="2">
    <source>
        <dbReference type="Proteomes" id="UP000717696"/>
    </source>
</evidence>
<dbReference type="Proteomes" id="UP000717696">
    <property type="component" value="Unassembled WGS sequence"/>
</dbReference>
<reference evidence="1" key="1">
    <citation type="journal article" date="2021" name="Nat. Commun.">
        <title>Genetic determinants of endophytism in the Arabidopsis root mycobiome.</title>
        <authorList>
            <person name="Mesny F."/>
            <person name="Miyauchi S."/>
            <person name="Thiergart T."/>
            <person name="Pickel B."/>
            <person name="Atanasova L."/>
            <person name="Karlsson M."/>
            <person name="Huettel B."/>
            <person name="Barry K.W."/>
            <person name="Haridas S."/>
            <person name="Chen C."/>
            <person name="Bauer D."/>
            <person name="Andreopoulos W."/>
            <person name="Pangilinan J."/>
            <person name="LaButti K."/>
            <person name="Riley R."/>
            <person name="Lipzen A."/>
            <person name="Clum A."/>
            <person name="Drula E."/>
            <person name="Henrissat B."/>
            <person name="Kohler A."/>
            <person name="Grigoriev I.V."/>
            <person name="Martin F.M."/>
            <person name="Hacquard S."/>
        </authorList>
    </citation>
    <scope>NUCLEOTIDE SEQUENCE</scope>
    <source>
        <strain evidence="1">MPI-CAGE-AT-0021</strain>
    </source>
</reference>
<dbReference type="EMBL" id="JAGMUU010000023">
    <property type="protein sequence ID" value="KAH7126498.1"/>
    <property type="molecule type" value="Genomic_DNA"/>
</dbReference>
<gene>
    <name evidence="1" type="ORF">B0J13DRAFT_646593</name>
</gene>
<dbReference type="AlphaFoldDB" id="A0A9P9IL97"/>
<dbReference type="OrthoDB" id="5404599at2759"/>
<sequence>MPHHYQPYDPPGQTCFYSLQEVLGSADSGKDNFYVLSEAPSPLPPYRPITVDGYAVITRYGERKECYWQMGRAMIKSSKIHQDFATWEHVTWSWVSELKPGLVPDIYFQHEMNGYNS</sequence>
<keyword evidence="2" id="KW-1185">Reference proteome</keyword>